<protein>
    <submittedName>
        <fullName evidence="2">Uncharacterized protein</fullName>
    </submittedName>
</protein>
<evidence type="ECO:0000313" key="2">
    <source>
        <dbReference type="EMBL" id="CBK19737.2"/>
    </source>
</evidence>
<dbReference type="EMBL" id="FN668638">
    <property type="protein sequence ID" value="CBK19737.2"/>
    <property type="molecule type" value="Genomic_DNA"/>
</dbReference>
<reference evidence="2" key="1">
    <citation type="submission" date="2010-02" db="EMBL/GenBank/DDBJ databases">
        <title>Sequencing and annotation of the Blastocystis hominis genome.</title>
        <authorList>
            <person name="Wincker P."/>
        </authorList>
    </citation>
    <scope>NUCLEOTIDE SEQUENCE</scope>
    <source>
        <strain evidence="2">Singapore isolate B</strain>
    </source>
</reference>
<proteinExistence type="predicted"/>
<gene>
    <name evidence="2" type="ORF">GSBLH_T00006951001</name>
</gene>
<dbReference type="OrthoDB" id="10489053at2759"/>
<accession>D8LV98</accession>
<keyword evidence="3" id="KW-1185">Reference proteome</keyword>
<dbReference type="InParanoid" id="D8LV98"/>
<dbReference type="RefSeq" id="XP_012893785.1">
    <property type="nucleotide sequence ID" value="XM_013038331.1"/>
</dbReference>
<evidence type="ECO:0000313" key="3">
    <source>
        <dbReference type="Proteomes" id="UP000008312"/>
    </source>
</evidence>
<dbReference type="Proteomes" id="UP000008312">
    <property type="component" value="Unassembled WGS sequence"/>
</dbReference>
<feature type="coiled-coil region" evidence="1">
    <location>
        <begin position="4"/>
        <end position="171"/>
    </location>
</feature>
<organism evidence="2">
    <name type="scientific">Blastocystis hominis</name>
    <dbReference type="NCBI Taxonomy" id="12968"/>
    <lineage>
        <taxon>Eukaryota</taxon>
        <taxon>Sar</taxon>
        <taxon>Stramenopiles</taxon>
        <taxon>Bigyra</taxon>
        <taxon>Opalozoa</taxon>
        <taxon>Opalinata</taxon>
        <taxon>Blastocystidae</taxon>
        <taxon>Blastocystis</taxon>
    </lineage>
</organism>
<keyword evidence="1" id="KW-0175">Coiled coil</keyword>
<sequence length="180" mass="21277">MQSLDDLNKRVEENTKANQVLLEENQTLRTDFRERVAKYQEQAELSKELIDKLTEANTSYEERLQEMAVLLRQANAKIMEGEEAKKTIAEYQELVKKQEEVIASTKENRENLSNLVKRYETVLKERNAEIKAKNKEISELQNEMSKMKKECARLKEQSRRLEALCRYLQEKQDSDFDPML</sequence>
<dbReference type="GeneID" id="24923075"/>
<evidence type="ECO:0000256" key="1">
    <source>
        <dbReference type="SAM" id="Coils"/>
    </source>
</evidence>
<name>D8LV98_BLAHO</name>
<dbReference type="AlphaFoldDB" id="D8LV98"/>